<feature type="region of interest" description="Disordered" evidence="1">
    <location>
        <begin position="1"/>
        <end position="39"/>
    </location>
</feature>
<gene>
    <name evidence="2" type="ORF">CDAR_298631</name>
</gene>
<reference evidence="2 3" key="1">
    <citation type="submission" date="2021-06" db="EMBL/GenBank/DDBJ databases">
        <title>Caerostris darwini draft genome.</title>
        <authorList>
            <person name="Kono N."/>
            <person name="Arakawa K."/>
        </authorList>
    </citation>
    <scope>NUCLEOTIDE SEQUENCE [LARGE SCALE GENOMIC DNA]</scope>
</reference>
<protein>
    <submittedName>
        <fullName evidence="2">Uncharacterized protein</fullName>
    </submittedName>
</protein>
<comment type="caution">
    <text evidence="2">The sequence shown here is derived from an EMBL/GenBank/DDBJ whole genome shotgun (WGS) entry which is preliminary data.</text>
</comment>
<name>A0AAV4MSR8_9ARAC</name>
<evidence type="ECO:0000313" key="2">
    <source>
        <dbReference type="EMBL" id="GIX75511.1"/>
    </source>
</evidence>
<accession>A0AAV4MSR8</accession>
<sequence length="151" mass="16515">MPMSQSSSVPLAVELTSPESPPLHEQGLPDKQDTAMDTSTTVTAEQLSNTDFLFDHPAPQHLTHPSPEHLLYFEVLLKEAAALMIKVQKHQSVANNIRSPTWEKASPTIEECSRRIRASCMYTGVPASHLPSKKELAEIKKGQGAARSNCG</sequence>
<dbReference type="AlphaFoldDB" id="A0AAV4MSR8"/>
<dbReference type="Proteomes" id="UP001054837">
    <property type="component" value="Unassembled WGS sequence"/>
</dbReference>
<evidence type="ECO:0000313" key="3">
    <source>
        <dbReference type="Proteomes" id="UP001054837"/>
    </source>
</evidence>
<keyword evidence="3" id="KW-1185">Reference proteome</keyword>
<proteinExistence type="predicted"/>
<organism evidence="2 3">
    <name type="scientific">Caerostris darwini</name>
    <dbReference type="NCBI Taxonomy" id="1538125"/>
    <lineage>
        <taxon>Eukaryota</taxon>
        <taxon>Metazoa</taxon>
        <taxon>Ecdysozoa</taxon>
        <taxon>Arthropoda</taxon>
        <taxon>Chelicerata</taxon>
        <taxon>Arachnida</taxon>
        <taxon>Araneae</taxon>
        <taxon>Araneomorphae</taxon>
        <taxon>Entelegynae</taxon>
        <taxon>Araneoidea</taxon>
        <taxon>Araneidae</taxon>
        <taxon>Caerostris</taxon>
    </lineage>
</organism>
<dbReference type="EMBL" id="BPLQ01000828">
    <property type="protein sequence ID" value="GIX75511.1"/>
    <property type="molecule type" value="Genomic_DNA"/>
</dbReference>
<evidence type="ECO:0000256" key="1">
    <source>
        <dbReference type="SAM" id="MobiDB-lite"/>
    </source>
</evidence>